<dbReference type="PIRSF" id="PIRSF002741">
    <property type="entry name" value="MppA"/>
    <property type="match status" value="1"/>
</dbReference>
<evidence type="ECO:0000259" key="4">
    <source>
        <dbReference type="Pfam" id="PF00496"/>
    </source>
</evidence>
<dbReference type="Proteomes" id="UP001501599">
    <property type="component" value="Unassembled WGS sequence"/>
</dbReference>
<protein>
    <submittedName>
        <fullName evidence="5">ABC transporter substrate-binding protein</fullName>
    </submittedName>
</protein>
<comment type="similarity">
    <text evidence="1">Belongs to the bacterial solute-binding protein 5 family.</text>
</comment>
<dbReference type="InterPro" id="IPR000914">
    <property type="entry name" value="SBP_5_dom"/>
</dbReference>
<reference evidence="6" key="1">
    <citation type="journal article" date="2019" name="Int. J. Syst. Evol. Microbiol.">
        <title>The Global Catalogue of Microorganisms (GCM) 10K type strain sequencing project: providing services to taxonomists for standard genome sequencing and annotation.</title>
        <authorList>
            <consortium name="The Broad Institute Genomics Platform"/>
            <consortium name="The Broad Institute Genome Sequencing Center for Infectious Disease"/>
            <person name="Wu L."/>
            <person name="Ma J."/>
        </authorList>
    </citation>
    <scope>NUCLEOTIDE SEQUENCE [LARGE SCALE GENOMIC DNA]</scope>
    <source>
        <strain evidence="6">JCM 16026</strain>
    </source>
</reference>
<dbReference type="Gene3D" id="3.10.105.10">
    <property type="entry name" value="Dipeptide-binding Protein, Domain 3"/>
    <property type="match status" value="1"/>
</dbReference>
<keyword evidence="6" id="KW-1185">Reference proteome</keyword>
<dbReference type="CDD" id="cd00995">
    <property type="entry name" value="PBP2_NikA_DppA_OppA_like"/>
    <property type="match status" value="1"/>
</dbReference>
<evidence type="ECO:0000313" key="6">
    <source>
        <dbReference type="Proteomes" id="UP001501599"/>
    </source>
</evidence>
<keyword evidence="2" id="KW-0813">Transport</keyword>
<dbReference type="PANTHER" id="PTHR30290:SF9">
    <property type="entry name" value="OLIGOPEPTIDE-BINDING PROTEIN APPA"/>
    <property type="match status" value="1"/>
</dbReference>
<organism evidence="5 6">
    <name type="scientific">Agrococcus versicolor</name>
    <dbReference type="NCBI Taxonomy" id="501482"/>
    <lineage>
        <taxon>Bacteria</taxon>
        <taxon>Bacillati</taxon>
        <taxon>Actinomycetota</taxon>
        <taxon>Actinomycetes</taxon>
        <taxon>Micrococcales</taxon>
        <taxon>Microbacteriaceae</taxon>
        <taxon>Agrococcus</taxon>
    </lineage>
</organism>
<evidence type="ECO:0000313" key="5">
    <source>
        <dbReference type="EMBL" id="GAA2172953.1"/>
    </source>
</evidence>
<dbReference type="EMBL" id="BAAAQT010000005">
    <property type="protein sequence ID" value="GAA2172953.1"/>
    <property type="molecule type" value="Genomic_DNA"/>
</dbReference>
<dbReference type="InterPro" id="IPR030678">
    <property type="entry name" value="Peptide/Ni-bd"/>
</dbReference>
<comment type="caution">
    <text evidence="5">The sequence shown here is derived from an EMBL/GenBank/DDBJ whole genome shotgun (WGS) entry which is preliminary data.</text>
</comment>
<proteinExistence type="inferred from homology"/>
<dbReference type="PANTHER" id="PTHR30290">
    <property type="entry name" value="PERIPLASMIC BINDING COMPONENT OF ABC TRANSPORTER"/>
    <property type="match status" value="1"/>
</dbReference>
<feature type="domain" description="Solute-binding protein family 5" evidence="4">
    <location>
        <begin position="82"/>
        <end position="451"/>
    </location>
</feature>
<evidence type="ECO:0000256" key="2">
    <source>
        <dbReference type="ARBA" id="ARBA00022448"/>
    </source>
</evidence>
<gene>
    <name evidence="5" type="ORF">GCM10009846_12940</name>
</gene>
<dbReference type="InterPro" id="IPR039424">
    <property type="entry name" value="SBP_5"/>
</dbReference>
<sequence length="534" mass="56133">MKKNLLGVAACTAVALVLTGCGGGGSGGSGGAAGEPVVDGTLTFAINEDPGNLFRHLNSSATLSYVYPFAYEAPVYFDDAGEPQGWLAESWEETPTSLEFTIREGVQCEDGTTLTAETVANNYRWMLDPANGSSFVGLVVPADAVVEHDEASRTVSLTTTTPNSFLLPQLGIHPIYCQGALDDPDSVASATNGTGMYRLAEAVAGDHYTFERKDDYAWGPEGAPDGSTPGVPQTVDVRIIENPSTRANLLLSGEIDLTAVQGPDEARVAATADPLIATSLVTGGFAYSQAEGQPTADEAVRIALTQALDLDALMRVQTSDTGERATSLAVLPPQICQYDAAANLPDQDVDAAEAALDEAGWVMGSDGIRERDGVPLVLDFAWNTRWPETAATAELIAEQWAAIGVGVEQHGSEYGVFIEDVRAEGAPSEFEVIWLAANYSVPNVLASFVSGDAPPLGNNYAAISNPDFDAIVAEAAELTGSEACATWEEAESEMYASADYVPFAMRPDVMYSRGIDAPMGAAGDLVSFFTLVQP</sequence>
<dbReference type="Gene3D" id="3.40.190.10">
    <property type="entry name" value="Periplasmic binding protein-like II"/>
    <property type="match status" value="1"/>
</dbReference>
<dbReference type="RefSeq" id="WP_344341797.1">
    <property type="nucleotide sequence ID" value="NZ_BAAAQT010000005.1"/>
</dbReference>
<evidence type="ECO:0000256" key="1">
    <source>
        <dbReference type="ARBA" id="ARBA00005695"/>
    </source>
</evidence>
<dbReference type="SUPFAM" id="SSF53850">
    <property type="entry name" value="Periplasmic binding protein-like II"/>
    <property type="match status" value="1"/>
</dbReference>
<dbReference type="PROSITE" id="PS51257">
    <property type="entry name" value="PROKAR_LIPOPROTEIN"/>
    <property type="match status" value="1"/>
</dbReference>
<accession>A0ABP5MIF3</accession>
<dbReference type="Pfam" id="PF00496">
    <property type="entry name" value="SBP_bac_5"/>
    <property type="match status" value="1"/>
</dbReference>
<keyword evidence="3" id="KW-0732">Signal</keyword>
<evidence type="ECO:0000256" key="3">
    <source>
        <dbReference type="ARBA" id="ARBA00022729"/>
    </source>
</evidence>
<name>A0ABP5MIF3_9MICO</name>